<dbReference type="Gene3D" id="2.170.130.10">
    <property type="entry name" value="TonB-dependent receptor, plug domain"/>
    <property type="match status" value="1"/>
</dbReference>
<organism evidence="14 15">
    <name type="scientific">Steroidobacter flavus</name>
    <dbReference type="NCBI Taxonomy" id="1842136"/>
    <lineage>
        <taxon>Bacteria</taxon>
        <taxon>Pseudomonadati</taxon>
        <taxon>Pseudomonadota</taxon>
        <taxon>Gammaproteobacteria</taxon>
        <taxon>Steroidobacterales</taxon>
        <taxon>Steroidobacteraceae</taxon>
        <taxon>Steroidobacter</taxon>
    </lineage>
</organism>
<dbReference type="InterPro" id="IPR012910">
    <property type="entry name" value="Plug_dom"/>
</dbReference>
<keyword evidence="4" id="KW-0406">Ion transport</keyword>
<dbReference type="PROSITE" id="PS52016">
    <property type="entry name" value="TONB_DEPENDENT_REC_3"/>
    <property type="match status" value="1"/>
</dbReference>
<dbReference type="Gene3D" id="2.40.170.20">
    <property type="entry name" value="TonB-dependent receptor, beta-barrel domain"/>
    <property type="match status" value="1"/>
</dbReference>
<keyword evidence="7 11" id="KW-0798">TonB box</keyword>
<keyword evidence="3 10" id="KW-1134">Transmembrane beta strand</keyword>
<evidence type="ECO:0000256" key="9">
    <source>
        <dbReference type="ARBA" id="ARBA00023237"/>
    </source>
</evidence>
<evidence type="ECO:0000256" key="4">
    <source>
        <dbReference type="ARBA" id="ARBA00022496"/>
    </source>
</evidence>
<keyword evidence="12" id="KW-0732">Signal</keyword>
<dbReference type="PANTHER" id="PTHR47234">
    <property type="match status" value="1"/>
</dbReference>
<dbReference type="RefSeq" id="WP_380604827.1">
    <property type="nucleotide sequence ID" value="NZ_JBHSDU010000015.1"/>
</dbReference>
<evidence type="ECO:0000313" key="14">
    <source>
        <dbReference type="EMBL" id="MFC4314004.1"/>
    </source>
</evidence>
<dbReference type="InterPro" id="IPR011662">
    <property type="entry name" value="Secretin/TonB_short_N"/>
</dbReference>
<evidence type="ECO:0000256" key="10">
    <source>
        <dbReference type="PROSITE-ProRule" id="PRU01360"/>
    </source>
</evidence>
<accession>A0ABV8T6I9</accession>
<evidence type="ECO:0000256" key="7">
    <source>
        <dbReference type="ARBA" id="ARBA00023077"/>
    </source>
</evidence>
<dbReference type="InterPro" id="IPR039426">
    <property type="entry name" value="TonB-dep_rcpt-like"/>
</dbReference>
<comment type="similarity">
    <text evidence="10 11">Belongs to the TonB-dependent receptor family.</text>
</comment>
<dbReference type="Pfam" id="PF00593">
    <property type="entry name" value="TonB_dep_Rec_b-barrel"/>
    <property type="match status" value="1"/>
</dbReference>
<evidence type="ECO:0000259" key="13">
    <source>
        <dbReference type="SMART" id="SM00965"/>
    </source>
</evidence>
<dbReference type="Proteomes" id="UP001595904">
    <property type="component" value="Unassembled WGS sequence"/>
</dbReference>
<evidence type="ECO:0000256" key="1">
    <source>
        <dbReference type="ARBA" id="ARBA00004571"/>
    </source>
</evidence>
<evidence type="ECO:0000256" key="3">
    <source>
        <dbReference type="ARBA" id="ARBA00022452"/>
    </source>
</evidence>
<protein>
    <submittedName>
        <fullName evidence="14">TonB-dependent receptor domain-containing protein</fullName>
    </submittedName>
</protein>
<dbReference type="Gene3D" id="3.55.50.30">
    <property type="match status" value="1"/>
</dbReference>
<dbReference type="InterPro" id="IPR036942">
    <property type="entry name" value="Beta-barrel_TonB_sf"/>
</dbReference>
<evidence type="ECO:0000313" key="15">
    <source>
        <dbReference type="Proteomes" id="UP001595904"/>
    </source>
</evidence>
<dbReference type="Pfam" id="PF07715">
    <property type="entry name" value="Plug"/>
    <property type="match status" value="1"/>
</dbReference>
<reference evidence="15" key="1">
    <citation type="journal article" date="2019" name="Int. J. Syst. Evol. Microbiol.">
        <title>The Global Catalogue of Microorganisms (GCM) 10K type strain sequencing project: providing services to taxonomists for standard genome sequencing and annotation.</title>
        <authorList>
            <consortium name="The Broad Institute Genomics Platform"/>
            <consortium name="The Broad Institute Genome Sequencing Center for Infectious Disease"/>
            <person name="Wu L."/>
            <person name="Ma J."/>
        </authorList>
    </citation>
    <scope>NUCLEOTIDE SEQUENCE [LARGE SCALE GENOMIC DNA]</scope>
    <source>
        <strain evidence="15">CGMCC 1.10759</strain>
    </source>
</reference>
<dbReference type="PANTHER" id="PTHR47234:SF2">
    <property type="entry name" value="TONB-DEPENDENT RECEPTOR"/>
    <property type="match status" value="1"/>
</dbReference>
<dbReference type="InterPro" id="IPR000531">
    <property type="entry name" value="Beta-barrel_TonB"/>
</dbReference>
<keyword evidence="8 10" id="KW-0472">Membrane</keyword>
<feature type="chain" id="PRO_5045141499" evidence="12">
    <location>
        <begin position="29"/>
        <end position="878"/>
    </location>
</feature>
<evidence type="ECO:0000256" key="12">
    <source>
        <dbReference type="SAM" id="SignalP"/>
    </source>
</evidence>
<dbReference type="EMBL" id="JBHSDU010000015">
    <property type="protein sequence ID" value="MFC4314004.1"/>
    <property type="molecule type" value="Genomic_DNA"/>
</dbReference>
<evidence type="ECO:0000256" key="5">
    <source>
        <dbReference type="ARBA" id="ARBA00022692"/>
    </source>
</evidence>
<keyword evidence="5 10" id="KW-0812">Transmembrane</keyword>
<name>A0ABV8T6I9_9GAMM</name>
<evidence type="ECO:0000256" key="2">
    <source>
        <dbReference type="ARBA" id="ARBA00022448"/>
    </source>
</evidence>
<feature type="signal peptide" evidence="12">
    <location>
        <begin position="1"/>
        <end position="28"/>
    </location>
</feature>
<sequence>MGQPRRSVCLAVRAQLAACVLATSLAWGQTSRLEFDLPAQPLEASLRAIAERDNLQIVYVSADVAGIAAPALKGQFTTVDAITKLTEGTRLSVSFDGKATVVVKPKETSREGALRDSAQSWYVDEVVVTGTNIKGVAPAGSPVIVIDKETIRRSGYSTTEQLLQSLPQNVRSGSEGATADGELSAGSLAGVNSTKGTGVNLRGLGSVATLTLINGRRIAASSSGTFTDISLIPLSAIERIEILSDGASAIYGADAVGGVVNFILKQDFEGAESQALYGFTTEDGLDEWQLTHTVGSQWGSGNALFVIDYKNQSELLAADRDVTSTVRHPTSIFPENKQIAFVFSGRQRLGDKLSAQADVQYSHSERFGHLTFSGGRLTAEQPNTIDRINAALGLTYELGRDWEVSLDGVVSREDIDLRFDARNVATGAPDASQSYVQDQRQDQWSSGIKVTGPLFTLPGGNVGLAVGASTRSEEYYRKVPLWAADEEAERTVKSMFAELHVPLVGHDNAMTGVRRLEISLAARYDDYSDFGDTTNPKIGISWSPIDSLELRSSYSTSFRAPSAGRELADSNKGIDPLMFIYSFTAPDGVGYVPVIQLFGSSPLVPEESKNWTVGLTFRPESVSGLEIGLTYFDIKYTDRIIAPPFDSGALLDPTLQAFVTEYASAAALQAALAQLVNGPVSYYDASGPSYAGGFFGPNPENSTRYTYESRWINAGKVDISGFDLTLDYGFEWRDNQFRFGFNASHLQEIMSSFAPGVPAVDLVDTTGNPLDWRIRTTAWWSRGKYDAALAVNYADSYVDTSGAIDAPIRSYVTVDANFRYELGDAAVANKNLFLSLSVINLLDEQPPYVAASGRNSHYDGANASPLGRMVTFGVSKRW</sequence>
<proteinExistence type="inferred from homology"/>
<evidence type="ECO:0000256" key="11">
    <source>
        <dbReference type="RuleBase" id="RU003357"/>
    </source>
</evidence>
<keyword evidence="14" id="KW-0675">Receptor</keyword>
<evidence type="ECO:0000256" key="6">
    <source>
        <dbReference type="ARBA" id="ARBA00023004"/>
    </source>
</evidence>
<feature type="domain" description="Secretin/TonB short N-terminal" evidence="13">
    <location>
        <begin position="55"/>
        <end position="106"/>
    </location>
</feature>
<dbReference type="SUPFAM" id="SSF56935">
    <property type="entry name" value="Porins"/>
    <property type="match status" value="1"/>
</dbReference>
<dbReference type="InterPro" id="IPR037066">
    <property type="entry name" value="Plug_dom_sf"/>
</dbReference>
<keyword evidence="6" id="KW-0408">Iron</keyword>
<keyword evidence="2 10" id="KW-0813">Transport</keyword>
<comment type="caution">
    <text evidence="14">The sequence shown here is derived from an EMBL/GenBank/DDBJ whole genome shotgun (WGS) entry which is preliminary data.</text>
</comment>
<dbReference type="CDD" id="cd01347">
    <property type="entry name" value="ligand_gated_channel"/>
    <property type="match status" value="1"/>
</dbReference>
<gene>
    <name evidence="14" type="ORF">ACFPN2_33325</name>
</gene>
<keyword evidence="9 10" id="KW-0998">Cell outer membrane</keyword>
<keyword evidence="15" id="KW-1185">Reference proteome</keyword>
<evidence type="ECO:0000256" key="8">
    <source>
        <dbReference type="ARBA" id="ARBA00023136"/>
    </source>
</evidence>
<comment type="subcellular location">
    <subcellularLocation>
        <location evidence="1 10">Cell outer membrane</location>
        <topology evidence="1 10">Multi-pass membrane protein</topology>
    </subcellularLocation>
</comment>
<dbReference type="SMART" id="SM00965">
    <property type="entry name" value="STN"/>
    <property type="match status" value="1"/>
</dbReference>
<keyword evidence="4" id="KW-0410">Iron transport</keyword>